<protein>
    <recommendedName>
        <fullName evidence="3">endo-polygalacturonase</fullName>
        <ecNumber evidence="3">3.2.1.15</ecNumber>
    </recommendedName>
</protein>
<keyword evidence="9 13" id="KW-0326">Glycosidase</keyword>
<keyword evidence="7" id="KW-0677">Repeat</keyword>
<evidence type="ECO:0000256" key="5">
    <source>
        <dbReference type="ARBA" id="ARBA00022525"/>
    </source>
</evidence>
<dbReference type="Proteomes" id="UP000236161">
    <property type="component" value="Unassembled WGS sequence"/>
</dbReference>
<evidence type="ECO:0000256" key="3">
    <source>
        <dbReference type="ARBA" id="ARBA00012736"/>
    </source>
</evidence>
<dbReference type="PROSITE" id="PS00502">
    <property type="entry name" value="POLYGALACTURONASE"/>
    <property type="match status" value="1"/>
</dbReference>
<dbReference type="GO" id="GO:0004650">
    <property type="term" value="F:polygalacturonase activity"/>
    <property type="evidence" value="ECO:0007669"/>
    <property type="project" value="UniProtKB-EC"/>
</dbReference>
<organism evidence="15 16">
    <name type="scientific">Apostasia shenzhenica</name>
    <dbReference type="NCBI Taxonomy" id="1088818"/>
    <lineage>
        <taxon>Eukaryota</taxon>
        <taxon>Viridiplantae</taxon>
        <taxon>Streptophyta</taxon>
        <taxon>Embryophyta</taxon>
        <taxon>Tracheophyta</taxon>
        <taxon>Spermatophyta</taxon>
        <taxon>Magnoliopsida</taxon>
        <taxon>Liliopsida</taxon>
        <taxon>Asparagales</taxon>
        <taxon>Orchidaceae</taxon>
        <taxon>Apostasioideae</taxon>
        <taxon>Apostasia</taxon>
    </lineage>
</organism>
<dbReference type="InterPro" id="IPR011050">
    <property type="entry name" value="Pectin_lyase_fold/virulence"/>
</dbReference>
<evidence type="ECO:0000256" key="7">
    <source>
        <dbReference type="ARBA" id="ARBA00022737"/>
    </source>
</evidence>
<proteinExistence type="inferred from homology"/>
<evidence type="ECO:0000256" key="12">
    <source>
        <dbReference type="PROSITE-ProRule" id="PRU10052"/>
    </source>
</evidence>
<keyword evidence="10" id="KW-0961">Cell wall biogenesis/degradation</keyword>
<dbReference type="PANTHER" id="PTHR31375">
    <property type="match status" value="1"/>
</dbReference>
<dbReference type="GO" id="GO:0071555">
    <property type="term" value="P:cell wall organization"/>
    <property type="evidence" value="ECO:0007669"/>
    <property type="project" value="UniProtKB-KW"/>
</dbReference>
<evidence type="ECO:0000256" key="10">
    <source>
        <dbReference type="ARBA" id="ARBA00023316"/>
    </source>
</evidence>
<evidence type="ECO:0000256" key="14">
    <source>
        <dbReference type="SAM" id="SignalP"/>
    </source>
</evidence>
<dbReference type="GO" id="GO:0005975">
    <property type="term" value="P:carbohydrate metabolic process"/>
    <property type="evidence" value="ECO:0007669"/>
    <property type="project" value="InterPro"/>
</dbReference>
<dbReference type="Gene3D" id="2.160.20.10">
    <property type="entry name" value="Single-stranded right-handed beta-helix, Pectin lyase-like"/>
    <property type="match status" value="1"/>
</dbReference>
<keyword evidence="5" id="KW-0964">Secreted</keyword>
<evidence type="ECO:0000256" key="13">
    <source>
        <dbReference type="RuleBase" id="RU361169"/>
    </source>
</evidence>
<comment type="catalytic activity">
    <reaction evidence="11">
        <text>(1,4-alpha-D-galacturonosyl)n+m + H2O = (1,4-alpha-D-galacturonosyl)n + (1,4-alpha-D-galacturonosyl)m.</text>
        <dbReference type="EC" id="3.2.1.15"/>
    </reaction>
</comment>
<dbReference type="Pfam" id="PF00295">
    <property type="entry name" value="Glyco_hydro_28"/>
    <property type="match status" value="1"/>
</dbReference>
<evidence type="ECO:0000256" key="8">
    <source>
        <dbReference type="ARBA" id="ARBA00022801"/>
    </source>
</evidence>
<dbReference type="STRING" id="1088818.A0A2I0A0J3"/>
<keyword evidence="8 13" id="KW-0378">Hydrolase</keyword>
<evidence type="ECO:0000256" key="4">
    <source>
        <dbReference type="ARBA" id="ARBA00022512"/>
    </source>
</evidence>
<comment type="subcellular location">
    <subcellularLocation>
        <location evidence="1">Secreted</location>
        <location evidence="1">Cell wall</location>
    </subcellularLocation>
</comment>
<evidence type="ECO:0000256" key="11">
    <source>
        <dbReference type="ARBA" id="ARBA00034074"/>
    </source>
</evidence>
<dbReference type="FunFam" id="2.160.20.10:FF:000032">
    <property type="entry name" value="Pectin lyase-like superfamily protein"/>
    <property type="match status" value="1"/>
</dbReference>
<evidence type="ECO:0000256" key="6">
    <source>
        <dbReference type="ARBA" id="ARBA00022729"/>
    </source>
</evidence>
<evidence type="ECO:0000256" key="1">
    <source>
        <dbReference type="ARBA" id="ARBA00004191"/>
    </source>
</evidence>
<keyword evidence="16" id="KW-1185">Reference proteome</keyword>
<dbReference type="InterPro" id="IPR000743">
    <property type="entry name" value="Glyco_hydro_28"/>
</dbReference>
<gene>
    <name evidence="15" type="ORF">AXF42_Ash010741</name>
</gene>
<evidence type="ECO:0000256" key="2">
    <source>
        <dbReference type="ARBA" id="ARBA00008834"/>
    </source>
</evidence>
<accession>A0A2I0A0J3</accession>
<sequence>MALALSRHPFSSTCACSPSRAFTAVRLVLGLLLAWSEIAGAGGPEPLVRLPEFRRGARRSRTMRAVSVVDHGAKGNGLEDDTEAFIEAWKVACSSGGGAILEVPAENDYLLKPINFSGPCKSKVVLLIMGTIVAPSNLGIWNHQNTRRWLYFNRIKDLEVCGEGVIIGKGQQWWARSCKTNASNPCRHAPTALTFHRMRRLTIQDLTLVNSPQMHMAFTNCAQVQVSRLKVIAPEWSPNTDGIHISSSVSVAIEDSIIGTGDDCISITGNSSQILIKNLICEPGHGISIGSLGKSNSNDQVRNILVDEAFISNAENGIRIKTWQGGQGWARSIVFRKIVMRNVSNPIIIDQYYCDSPHPCQNQTSAVKVENISFIDIKGTSATKKAIRFACSDGYPCENIYLKDIELSLYSGGDADAYCWKASGFSDGSVHPPSCLCNNNLLIQQNVPSSMPMYSSSS</sequence>
<feature type="signal peptide" evidence="14">
    <location>
        <begin position="1"/>
        <end position="41"/>
    </location>
</feature>
<reference evidence="15 16" key="1">
    <citation type="journal article" date="2017" name="Nature">
        <title>The Apostasia genome and the evolution of orchids.</title>
        <authorList>
            <person name="Zhang G.Q."/>
            <person name="Liu K.W."/>
            <person name="Li Z."/>
            <person name="Lohaus R."/>
            <person name="Hsiao Y.Y."/>
            <person name="Niu S.C."/>
            <person name="Wang J.Y."/>
            <person name="Lin Y.C."/>
            <person name="Xu Q."/>
            <person name="Chen L.J."/>
            <person name="Yoshida K."/>
            <person name="Fujiwara S."/>
            <person name="Wang Z.W."/>
            <person name="Zhang Y.Q."/>
            <person name="Mitsuda N."/>
            <person name="Wang M."/>
            <person name="Liu G.H."/>
            <person name="Pecoraro L."/>
            <person name="Huang H.X."/>
            <person name="Xiao X.J."/>
            <person name="Lin M."/>
            <person name="Wu X.Y."/>
            <person name="Wu W.L."/>
            <person name="Chen Y.Y."/>
            <person name="Chang S.B."/>
            <person name="Sakamoto S."/>
            <person name="Ohme-Takagi M."/>
            <person name="Yagi M."/>
            <person name="Zeng S.J."/>
            <person name="Shen C.Y."/>
            <person name="Yeh C.M."/>
            <person name="Luo Y.B."/>
            <person name="Tsai W.C."/>
            <person name="Van de Peer Y."/>
            <person name="Liu Z.J."/>
        </authorList>
    </citation>
    <scope>NUCLEOTIDE SEQUENCE [LARGE SCALE GENOMIC DNA]</scope>
    <source>
        <strain evidence="16">cv. Shenzhen</strain>
        <tissue evidence="15">Stem</tissue>
    </source>
</reference>
<dbReference type="EMBL" id="KZ452040">
    <property type="protein sequence ID" value="PKA49057.1"/>
    <property type="molecule type" value="Genomic_DNA"/>
</dbReference>
<dbReference type="InterPro" id="IPR012334">
    <property type="entry name" value="Pectin_lyas_fold"/>
</dbReference>
<keyword evidence="4" id="KW-0134">Cell wall</keyword>
<dbReference type="AlphaFoldDB" id="A0A2I0A0J3"/>
<dbReference type="EC" id="3.2.1.15" evidence="3"/>
<evidence type="ECO:0000256" key="9">
    <source>
        <dbReference type="ARBA" id="ARBA00023295"/>
    </source>
</evidence>
<feature type="active site" evidence="12">
    <location>
        <position position="285"/>
    </location>
</feature>
<feature type="chain" id="PRO_5014188829" description="endo-polygalacturonase" evidence="14">
    <location>
        <begin position="42"/>
        <end position="458"/>
    </location>
</feature>
<keyword evidence="6 14" id="KW-0732">Signal</keyword>
<dbReference type="OrthoDB" id="187139at2759"/>
<evidence type="ECO:0000313" key="15">
    <source>
        <dbReference type="EMBL" id="PKA49057.1"/>
    </source>
</evidence>
<evidence type="ECO:0000313" key="16">
    <source>
        <dbReference type="Proteomes" id="UP000236161"/>
    </source>
</evidence>
<comment type="similarity">
    <text evidence="2 13">Belongs to the glycosyl hydrolase 28 family.</text>
</comment>
<dbReference type="SUPFAM" id="SSF51126">
    <property type="entry name" value="Pectin lyase-like"/>
    <property type="match status" value="1"/>
</dbReference>
<name>A0A2I0A0J3_9ASPA</name>